<evidence type="ECO:0000313" key="2">
    <source>
        <dbReference type="EMBL" id="KAG7348132.1"/>
    </source>
</evidence>
<accession>A0A9K3PHR5</accession>
<evidence type="ECO:0000313" key="3">
    <source>
        <dbReference type="Proteomes" id="UP000693970"/>
    </source>
</evidence>
<organism evidence="2 3">
    <name type="scientific">Nitzschia inconspicua</name>
    <dbReference type="NCBI Taxonomy" id="303405"/>
    <lineage>
        <taxon>Eukaryota</taxon>
        <taxon>Sar</taxon>
        <taxon>Stramenopiles</taxon>
        <taxon>Ochrophyta</taxon>
        <taxon>Bacillariophyta</taxon>
        <taxon>Bacillariophyceae</taxon>
        <taxon>Bacillariophycidae</taxon>
        <taxon>Bacillariales</taxon>
        <taxon>Bacillariaceae</taxon>
        <taxon>Nitzschia</taxon>
    </lineage>
</organism>
<keyword evidence="1" id="KW-0732">Signal</keyword>
<dbReference type="EMBL" id="JAGRRH010000020">
    <property type="protein sequence ID" value="KAG7348132.1"/>
    <property type="molecule type" value="Genomic_DNA"/>
</dbReference>
<sequence length="299" mass="32003">MKLSLFASAATLLASTLPFGSSAISLRSAMASGVDENGEEGTAKVFFQASDKYIDTSGMWVTKEDIETEDAVIVTPFYQSSNGFVVPDEKSTFLEGQLDSIVGAAVDGGLRSGFVKYRIGGMDAEKWSAIDIADFDSAIHEAANFVHGRKDGIFFAGEKIYKIKKIRATTEDNNGQAESDLTNMAQVRRKTKYGSNFFEPYTKVGFTCRYCPDDDATNYDEYAIVQSSNDPIFNKKSLDAIATKACEILSTMGNSDFAGATECSGDVVSPDEVAKVLTASVDQVEGDNVVGAASSAVLA</sequence>
<dbReference type="Proteomes" id="UP000693970">
    <property type="component" value="Unassembled WGS sequence"/>
</dbReference>
<proteinExistence type="predicted"/>
<feature type="signal peptide" evidence="1">
    <location>
        <begin position="1"/>
        <end position="22"/>
    </location>
</feature>
<gene>
    <name evidence="2" type="ORF">IV203_016837</name>
</gene>
<reference evidence="2" key="2">
    <citation type="submission" date="2021-04" db="EMBL/GenBank/DDBJ databases">
        <authorList>
            <person name="Podell S."/>
        </authorList>
    </citation>
    <scope>NUCLEOTIDE SEQUENCE</scope>
    <source>
        <strain evidence="2">Hildebrandi</strain>
    </source>
</reference>
<protein>
    <submittedName>
        <fullName evidence="2">Uncharacterized protein</fullName>
    </submittedName>
</protein>
<reference evidence="2" key="1">
    <citation type="journal article" date="2021" name="Sci. Rep.">
        <title>Diploid genomic architecture of Nitzschia inconspicua, an elite biomass production diatom.</title>
        <authorList>
            <person name="Oliver A."/>
            <person name="Podell S."/>
            <person name="Pinowska A."/>
            <person name="Traller J.C."/>
            <person name="Smith S.R."/>
            <person name="McClure R."/>
            <person name="Beliaev A."/>
            <person name="Bohutskyi P."/>
            <person name="Hill E.A."/>
            <person name="Rabines A."/>
            <person name="Zheng H."/>
            <person name="Allen L.Z."/>
            <person name="Kuo A."/>
            <person name="Grigoriev I.V."/>
            <person name="Allen A.E."/>
            <person name="Hazlebeck D."/>
            <person name="Allen E.E."/>
        </authorList>
    </citation>
    <scope>NUCLEOTIDE SEQUENCE</scope>
    <source>
        <strain evidence="2">Hildebrandi</strain>
    </source>
</reference>
<dbReference type="AlphaFoldDB" id="A0A9K3PHR5"/>
<name>A0A9K3PHR5_9STRA</name>
<keyword evidence="3" id="KW-1185">Reference proteome</keyword>
<feature type="chain" id="PRO_5039930589" evidence="1">
    <location>
        <begin position="23"/>
        <end position="299"/>
    </location>
</feature>
<comment type="caution">
    <text evidence="2">The sequence shown here is derived from an EMBL/GenBank/DDBJ whole genome shotgun (WGS) entry which is preliminary data.</text>
</comment>
<evidence type="ECO:0000256" key="1">
    <source>
        <dbReference type="SAM" id="SignalP"/>
    </source>
</evidence>